<organism evidence="3 4">
    <name type="scientific">Alicycliphilus denitrificans</name>
    <dbReference type="NCBI Taxonomy" id="179636"/>
    <lineage>
        <taxon>Bacteria</taxon>
        <taxon>Pseudomonadati</taxon>
        <taxon>Pseudomonadota</taxon>
        <taxon>Betaproteobacteria</taxon>
        <taxon>Burkholderiales</taxon>
        <taxon>Comamonadaceae</taxon>
        <taxon>Alicycliphilus</taxon>
    </lineage>
</organism>
<reference evidence="3 4" key="1">
    <citation type="submission" date="2020-05" db="EMBL/GenBank/DDBJ databases">
        <title>Complete genome sequence of Alicycliphilus denitrificans DP3.</title>
        <authorList>
            <person name="Chen X."/>
        </authorList>
    </citation>
    <scope>NUCLEOTIDE SEQUENCE [LARGE SCALE GENOMIC DNA]</scope>
    <source>
        <strain evidence="3 4">DP3</strain>
    </source>
</reference>
<evidence type="ECO:0000256" key="1">
    <source>
        <dbReference type="SAM" id="Phobius"/>
    </source>
</evidence>
<protein>
    <submittedName>
        <fullName evidence="3">Phosphatase PAP2 family protein</fullName>
    </submittedName>
</protein>
<dbReference type="Proteomes" id="UP000500755">
    <property type="component" value="Chromosome"/>
</dbReference>
<evidence type="ECO:0000259" key="2">
    <source>
        <dbReference type="Pfam" id="PF01569"/>
    </source>
</evidence>
<feature type="transmembrane region" description="Helical" evidence="1">
    <location>
        <begin position="198"/>
        <end position="216"/>
    </location>
</feature>
<feature type="transmembrane region" description="Helical" evidence="1">
    <location>
        <begin position="60"/>
        <end position="77"/>
    </location>
</feature>
<dbReference type="Pfam" id="PF01569">
    <property type="entry name" value="PAP2"/>
    <property type="match status" value="1"/>
</dbReference>
<feature type="transmembrane region" description="Helical" evidence="1">
    <location>
        <begin position="89"/>
        <end position="105"/>
    </location>
</feature>
<gene>
    <name evidence="3" type="ORF">HF896_11165</name>
</gene>
<dbReference type="InterPro" id="IPR000326">
    <property type="entry name" value="PAP2/HPO"/>
</dbReference>
<dbReference type="CDD" id="cd03396">
    <property type="entry name" value="PAP2_like_6"/>
    <property type="match status" value="1"/>
</dbReference>
<dbReference type="SUPFAM" id="SSF48317">
    <property type="entry name" value="Acid phosphatase/Vanadium-dependent haloperoxidase"/>
    <property type="match status" value="1"/>
</dbReference>
<dbReference type="RefSeq" id="WP_013519145.1">
    <property type="nucleotide sequence ID" value="NZ_CP051298.1"/>
</dbReference>
<feature type="domain" description="Phosphatidic acid phosphatase type 2/haloperoxidase" evidence="2">
    <location>
        <begin position="89"/>
        <end position="211"/>
    </location>
</feature>
<keyword evidence="1" id="KW-0812">Transmembrane</keyword>
<evidence type="ECO:0000313" key="4">
    <source>
        <dbReference type="Proteomes" id="UP000500755"/>
    </source>
</evidence>
<dbReference type="EMBL" id="CP051298">
    <property type="protein sequence ID" value="QKD44146.1"/>
    <property type="molecule type" value="Genomic_DNA"/>
</dbReference>
<proteinExistence type="predicted"/>
<accession>A0A858ZTE7</accession>
<keyword evidence="1" id="KW-1133">Transmembrane helix</keyword>
<name>A0A858ZTE7_9BURK</name>
<keyword evidence="1" id="KW-0472">Membrane</keyword>
<dbReference type="OMA" id="SATSCPW"/>
<sequence>MLVWTRHRLWVLTLFLFSLLVLWDAMGFDLPLARLFGSAQGFAWRNQHTVVLLMHELPRYASGMLLALLVLGVFRPWGFLRRMVVAQRWQLVLSIAAGLLAVSALKRLSATSCPWSLAEFGGVAQYVSHWAWGMHDQGPGHCFPAGHASSAFAYVAGWFVLRRAAPGVAGAWLATALLIGTVLGVVQQVRGAHYMSHTLWTAWVCWAVGLAADMLAHARHYSLAADTKLSEAFRFSQNRRPR</sequence>
<dbReference type="AlphaFoldDB" id="A0A858ZTE7"/>
<evidence type="ECO:0000313" key="3">
    <source>
        <dbReference type="EMBL" id="QKD44146.1"/>
    </source>
</evidence>
<dbReference type="InterPro" id="IPR036938">
    <property type="entry name" value="PAP2/HPO_sf"/>
</dbReference>
<feature type="transmembrane region" description="Helical" evidence="1">
    <location>
        <begin position="168"/>
        <end position="186"/>
    </location>
</feature>